<gene>
    <name evidence="1" type="ORF">SAMN05421738_107194</name>
</gene>
<protein>
    <submittedName>
        <fullName evidence="1">Uncharacterized protein</fullName>
    </submittedName>
</protein>
<reference evidence="2" key="1">
    <citation type="submission" date="2016-10" db="EMBL/GenBank/DDBJ databases">
        <authorList>
            <person name="Varghese N."/>
            <person name="Submissions S."/>
        </authorList>
    </citation>
    <scope>NUCLEOTIDE SEQUENCE [LARGE SCALE GENOMIC DNA]</scope>
    <source>
        <strain evidence="2">XJ109</strain>
    </source>
</reference>
<dbReference type="CDD" id="cd01120">
    <property type="entry name" value="RecA-like_superfamily"/>
    <property type="match status" value="1"/>
</dbReference>
<dbReference type="Proteomes" id="UP000199149">
    <property type="component" value="Unassembled WGS sequence"/>
</dbReference>
<dbReference type="EMBL" id="FOUZ01000007">
    <property type="protein sequence ID" value="SFN17434.1"/>
    <property type="molecule type" value="Genomic_DNA"/>
</dbReference>
<evidence type="ECO:0000313" key="1">
    <source>
        <dbReference type="EMBL" id="SFN17434.1"/>
    </source>
</evidence>
<dbReference type="AlphaFoldDB" id="A0A1I4WUF1"/>
<evidence type="ECO:0000313" key="2">
    <source>
        <dbReference type="Proteomes" id="UP000199149"/>
    </source>
</evidence>
<keyword evidence="2" id="KW-1185">Reference proteome</keyword>
<proteinExistence type="predicted"/>
<name>A0A1I4WUF1_9FLAO</name>
<accession>A0A1I4WUF1</accession>
<dbReference type="SUPFAM" id="SSF52540">
    <property type="entry name" value="P-loop containing nucleoside triphosphate hydrolases"/>
    <property type="match status" value="1"/>
</dbReference>
<dbReference type="Gene3D" id="3.40.50.300">
    <property type="entry name" value="P-loop containing nucleotide triphosphate hydrolases"/>
    <property type="match status" value="1"/>
</dbReference>
<dbReference type="STRING" id="684065.SAMN05421738_107194"/>
<dbReference type="InterPro" id="IPR027417">
    <property type="entry name" value="P-loop_NTPase"/>
</dbReference>
<organism evidence="1 2">
    <name type="scientific">Algoriella xinjiangensis</name>
    <dbReference type="NCBI Taxonomy" id="684065"/>
    <lineage>
        <taxon>Bacteria</taxon>
        <taxon>Pseudomonadati</taxon>
        <taxon>Bacteroidota</taxon>
        <taxon>Flavobacteriia</taxon>
        <taxon>Flavobacteriales</taxon>
        <taxon>Weeksellaceae</taxon>
        <taxon>Algoriella</taxon>
    </lineage>
</organism>
<sequence>MFSTVQNRVMVIDCEMTDRQIANRYQYSNGEFLHFSDNMYRSKLNVNILEKDFLKKLLYSINDSILRYKITFLIIDNLMSIIYDLNKPALVLEFITNIKKLQEDTLISILLIAHPRKGIDLSEKMDLEDIYGSSYIGNFLDYAFGLRKSNVNPSEIILKLLKTRMDVNNFDSENIIVFKLENIDGVPIFSYIGIDSEVNHLKNSETNFIKNNEKMISELEIIKNCKELKLPNTTIANILKLNEKTIRNKLKLIDQENSVNPN</sequence>